<dbReference type="AlphaFoldDB" id="A0A9D1N578"/>
<accession>A0A9D1N578</accession>
<dbReference type="GO" id="GO:0046872">
    <property type="term" value="F:metal ion binding"/>
    <property type="evidence" value="ECO:0007669"/>
    <property type="project" value="UniProtKB-KW"/>
</dbReference>
<dbReference type="GO" id="GO:0044281">
    <property type="term" value="P:small molecule metabolic process"/>
    <property type="evidence" value="ECO:0007669"/>
    <property type="project" value="UniProtKB-ARBA"/>
</dbReference>
<keyword evidence="3 5" id="KW-0378">Hydrolase</keyword>
<dbReference type="Proteomes" id="UP000824128">
    <property type="component" value="Unassembled WGS sequence"/>
</dbReference>
<evidence type="ECO:0000256" key="3">
    <source>
        <dbReference type="ARBA" id="ARBA00022801"/>
    </source>
</evidence>
<keyword evidence="2" id="KW-0479">Metal-binding</keyword>
<evidence type="ECO:0000313" key="6">
    <source>
        <dbReference type="Proteomes" id="UP000824128"/>
    </source>
</evidence>
<dbReference type="EMBL" id="DVNZ01000234">
    <property type="protein sequence ID" value="HIU94969.1"/>
    <property type="molecule type" value="Genomic_DNA"/>
</dbReference>
<protein>
    <submittedName>
        <fullName evidence="5">HAD family hydrolase</fullName>
    </submittedName>
</protein>
<evidence type="ECO:0000256" key="4">
    <source>
        <dbReference type="ARBA" id="ARBA00022842"/>
    </source>
</evidence>
<proteinExistence type="predicted"/>
<comment type="caution">
    <text evidence="5">The sequence shown here is derived from an EMBL/GenBank/DDBJ whole genome shotgun (WGS) entry which is preliminary data.</text>
</comment>
<evidence type="ECO:0000256" key="2">
    <source>
        <dbReference type="ARBA" id="ARBA00022723"/>
    </source>
</evidence>
<dbReference type="InterPro" id="IPR006439">
    <property type="entry name" value="HAD-SF_hydro_IA"/>
</dbReference>
<dbReference type="PANTHER" id="PTHR46470:SF2">
    <property type="entry name" value="GLYCERALDEHYDE 3-PHOSPHATE PHOSPHATASE"/>
    <property type="match status" value="1"/>
</dbReference>
<dbReference type="Pfam" id="PF00702">
    <property type="entry name" value="Hydrolase"/>
    <property type="match status" value="1"/>
</dbReference>
<dbReference type="PRINTS" id="PR00413">
    <property type="entry name" value="HADHALOGNASE"/>
</dbReference>
<evidence type="ECO:0000256" key="1">
    <source>
        <dbReference type="ARBA" id="ARBA00001946"/>
    </source>
</evidence>
<organism evidence="5 6">
    <name type="scientific">Candidatus Aphodomorpha intestinavium</name>
    <dbReference type="NCBI Taxonomy" id="2840672"/>
    <lineage>
        <taxon>Bacteria</taxon>
        <taxon>Bacillati</taxon>
        <taxon>Bacillota</taxon>
        <taxon>Clostridia</taxon>
        <taxon>Eubacteriales</taxon>
        <taxon>Candidatus Aphodomorpha</taxon>
    </lineage>
</organism>
<dbReference type="InterPro" id="IPR036412">
    <property type="entry name" value="HAD-like_sf"/>
</dbReference>
<dbReference type="SFLD" id="SFLDG01129">
    <property type="entry name" value="C1.5:_HAD__Beta-PGM__Phosphata"/>
    <property type="match status" value="1"/>
</dbReference>
<reference evidence="5" key="1">
    <citation type="submission" date="2020-10" db="EMBL/GenBank/DDBJ databases">
        <authorList>
            <person name="Gilroy R."/>
        </authorList>
    </citation>
    <scope>NUCLEOTIDE SEQUENCE</scope>
    <source>
        <strain evidence="5">ChiGjej2B2-16831</strain>
    </source>
</reference>
<dbReference type="NCBIfam" id="TIGR01549">
    <property type="entry name" value="HAD-SF-IA-v1"/>
    <property type="match status" value="1"/>
</dbReference>
<comment type="cofactor">
    <cofactor evidence="1">
        <name>Mg(2+)</name>
        <dbReference type="ChEBI" id="CHEBI:18420"/>
    </cofactor>
</comment>
<reference evidence="5" key="2">
    <citation type="journal article" date="2021" name="PeerJ">
        <title>Extensive microbial diversity within the chicken gut microbiome revealed by metagenomics and culture.</title>
        <authorList>
            <person name="Gilroy R."/>
            <person name="Ravi A."/>
            <person name="Getino M."/>
            <person name="Pursley I."/>
            <person name="Horton D.L."/>
            <person name="Alikhan N.F."/>
            <person name="Baker D."/>
            <person name="Gharbi K."/>
            <person name="Hall N."/>
            <person name="Watson M."/>
            <person name="Adriaenssens E.M."/>
            <person name="Foster-Nyarko E."/>
            <person name="Jarju S."/>
            <person name="Secka A."/>
            <person name="Antonio M."/>
            <person name="Oren A."/>
            <person name="Chaudhuri R.R."/>
            <person name="La Ragione R."/>
            <person name="Hildebrand F."/>
            <person name="Pallen M.J."/>
        </authorList>
    </citation>
    <scope>NUCLEOTIDE SEQUENCE</scope>
    <source>
        <strain evidence="5">ChiGjej2B2-16831</strain>
    </source>
</reference>
<keyword evidence="4" id="KW-0460">Magnesium</keyword>
<dbReference type="InterPro" id="IPR023214">
    <property type="entry name" value="HAD_sf"/>
</dbReference>
<evidence type="ECO:0000313" key="5">
    <source>
        <dbReference type="EMBL" id="HIU94969.1"/>
    </source>
</evidence>
<sequence>MEQIRGIFIDLGGTFRVVCENKPYSDDAKRRIAELCGTDMDPEAFHALLDERYDGYREWALKFMCEAPEAMLWTRWLTPEYDRSRIERNAAELTYLYRRAKGERRVVPGGIETVKELCARGYTLGIISDLIGCREIDEWLDADGLRPYFKTVQQSSITMLRKPHPAIYFLALAEAGVRPEESAFVGDNLKRDIIGAKASGFARTIAVDYPGAAPLKLTAENAPDGIITRFDQLLDVFPGVPDFCEDAMEKRRVMA</sequence>
<dbReference type="InterPro" id="IPR051400">
    <property type="entry name" value="HAD-like_hydrolase"/>
</dbReference>
<dbReference type="GO" id="GO:0016791">
    <property type="term" value="F:phosphatase activity"/>
    <property type="evidence" value="ECO:0007669"/>
    <property type="project" value="TreeGrafter"/>
</dbReference>
<dbReference type="SUPFAM" id="SSF56784">
    <property type="entry name" value="HAD-like"/>
    <property type="match status" value="1"/>
</dbReference>
<name>A0A9D1N578_9FIRM</name>
<dbReference type="SFLD" id="SFLDS00003">
    <property type="entry name" value="Haloacid_Dehalogenase"/>
    <property type="match status" value="1"/>
</dbReference>
<dbReference type="PANTHER" id="PTHR46470">
    <property type="entry name" value="N-ACYLNEURAMINATE-9-PHOSPHATASE"/>
    <property type="match status" value="1"/>
</dbReference>
<dbReference type="Gene3D" id="3.40.50.1000">
    <property type="entry name" value="HAD superfamily/HAD-like"/>
    <property type="match status" value="1"/>
</dbReference>
<gene>
    <name evidence="5" type="ORF">IAD24_07430</name>
</gene>